<feature type="domain" description="FHA" evidence="4">
    <location>
        <begin position="68"/>
        <end position="118"/>
    </location>
</feature>
<dbReference type="InterPro" id="IPR000160">
    <property type="entry name" value="GGDEF_dom"/>
</dbReference>
<organism evidence="6 7">
    <name type="scientific">Pendulispora brunnea</name>
    <dbReference type="NCBI Taxonomy" id="2905690"/>
    <lineage>
        <taxon>Bacteria</taxon>
        <taxon>Pseudomonadati</taxon>
        <taxon>Myxococcota</taxon>
        <taxon>Myxococcia</taxon>
        <taxon>Myxococcales</taxon>
        <taxon>Sorangiineae</taxon>
        <taxon>Pendulisporaceae</taxon>
        <taxon>Pendulispora</taxon>
    </lineage>
</organism>
<dbReference type="InterPro" id="IPR050469">
    <property type="entry name" value="Diguanylate_Cyclase"/>
</dbReference>
<name>A0ABZ2K194_9BACT</name>
<dbReference type="SUPFAM" id="SSF55073">
    <property type="entry name" value="Nucleotide cyclase"/>
    <property type="match status" value="1"/>
</dbReference>
<dbReference type="RefSeq" id="WP_394843103.1">
    <property type="nucleotide sequence ID" value="NZ_CP089982.1"/>
</dbReference>
<dbReference type="Pfam" id="PF00990">
    <property type="entry name" value="GGDEF"/>
    <property type="match status" value="1"/>
</dbReference>
<dbReference type="InterPro" id="IPR008984">
    <property type="entry name" value="SMAD_FHA_dom_sf"/>
</dbReference>
<dbReference type="Gene3D" id="2.60.200.20">
    <property type="match status" value="1"/>
</dbReference>
<evidence type="ECO:0000313" key="7">
    <source>
        <dbReference type="Proteomes" id="UP001379533"/>
    </source>
</evidence>
<dbReference type="CDD" id="cd00060">
    <property type="entry name" value="FHA"/>
    <property type="match status" value="1"/>
</dbReference>
<comment type="catalytic activity">
    <reaction evidence="2">
        <text>2 GTP = 3',3'-c-di-GMP + 2 diphosphate</text>
        <dbReference type="Rhea" id="RHEA:24898"/>
        <dbReference type="ChEBI" id="CHEBI:33019"/>
        <dbReference type="ChEBI" id="CHEBI:37565"/>
        <dbReference type="ChEBI" id="CHEBI:58805"/>
        <dbReference type="EC" id="2.7.7.65"/>
    </reaction>
</comment>
<evidence type="ECO:0000313" key="6">
    <source>
        <dbReference type="EMBL" id="WXA92501.1"/>
    </source>
</evidence>
<dbReference type="PROSITE" id="PS50887">
    <property type="entry name" value="GGDEF"/>
    <property type="match status" value="1"/>
</dbReference>
<dbReference type="InterPro" id="IPR043128">
    <property type="entry name" value="Rev_trsase/Diguanyl_cyclase"/>
</dbReference>
<dbReference type="InterPro" id="IPR029787">
    <property type="entry name" value="Nucleotide_cyclase"/>
</dbReference>
<feature type="compositionally biased region" description="Basic residues" evidence="3">
    <location>
        <begin position="16"/>
        <end position="25"/>
    </location>
</feature>
<evidence type="ECO:0000256" key="3">
    <source>
        <dbReference type="SAM" id="MobiDB-lite"/>
    </source>
</evidence>
<dbReference type="PANTHER" id="PTHR45138">
    <property type="entry name" value="REGULATORY COMPONENTS OF SENSORY TRANSDUCTION SYSTEM"/>
    <property type="match status" value="1"/>
</dbReference>
<dbReference type="PANTHER" id="PTHR45138:SF9">
    <property type="entry name" value="DIGUANYLATE CYCLASE DGCM-RELATED"/>
    <property type="match status" value="1"/>
</dbReference>
<accession>A0ABZ2K194</accession>
<feature type="domain" description="GGDEF" evidence="5">
    <location>
        <begin position="187"/>
        <end position="317"/>
    </location>
</feature>
<reference evidence="6 7" key="1">
    <citation type="submission" date="2021-12" db="EMBL/GenBank/DDBJ databases">
        <title>Discovery of the Pendulisporaceae a myxobacterial family with distinct sporulation behavior and unique specialized metabolism.</title>
        <authorList>
            <person name="Garcia R."/>
            <person name="Popoff A."/>
            <person name="Bader C.D."/>
            <person name="Loehr J."/>
            <person name="Walesch S."/>
            <person name="Walt C."/>
            <person name="Boldt J."/>
            <person name="Bunk B."/>
            <person name="Haeckl F.J.F.P.J."/>
            <person name="Gunesch A.P."/>
            <person name="Birkelbach J."/>
            <person name="Nuebel U."/>
            <person name="Pietschmann T."/>
            <person name="Bach T."/>
            <person name="Mueller R."/>
        </authorList>
    </citation>
    <scope>NUCLEOTIDE SEQUENCE [LARGE SCALE GENOMIC DNA]</scope>
    <source>
        <strain evidence="6 7">MSr12523</strain>
    </source>
</reference>
<protein>
    <recommendedName>
        <fullName evidence="1">diguanylate cyclase</fullName>
        <ecNumber evidence="1">2.7.7.65</ecNumber>
    </recommendedName>
</protein>
<evidence type="ECO:0000256" key="1">
    <source>
        <dbReference type="ARBA" id="ARBA00012528"/>
    </source>
</evidence>
<proteinExistence type="predicted"/>
<keyword evidence="7" id="KW-1185">Reference proteome</keyword>
<dbReference type="SUPFAM" id="SSF49879">
    <property type="entry name" value="SMAD/FHA domain"/>
    <property type="match status" value="1"/>
</dbReference>
<dbReference type="PROSITE" id="PS50006">
    <property type="entry name" value="FHA_DOMAIN"/>
    <property type="match status" value="1"/>
</dbReference>
<evidence type="ECO:0000256" key="2">
    <source>
        <dbReference type="ARBA" id="ARBA00034247"/>
    </source>
</evidence>
<dbReference type="EMBL" id="CP089982">
    <property type="protein sequence ID" value="WXA92501.1"/>
    <property type="molecule type" value="Genomic_DNA"/>
</dbReference>
<dbReference type="NCBIfam" id="TIGR00254">
    <property type="entry name" value="GGDEF"/>
    <property type="match status" value="1"/>
</dbReference>
<gene>
    <name evidence="6" type="ORF">LZC95_39385</name>
</gene>
<sequence length="317" mass="34478">MIPWARMPEDDSKGGSRPRKAHLRTKPLVDNNQFREALQAELRKHSRPVLMVVAGPEVGMRLRLDRSVEVGRDPSASLPLRDESVSWRHVRFEDRGAGEWAVVDLSSTNGTLLNGERVSDSRLKPGDRIVLGKTILEFQEQDAIQQGFNAELERMLSEDELSGLWVKRRFDAQLATTVAAVDIGTVDVVSCIVMDLDGVKGINDTHGHDMGAFVIGTSGQVIGRVIAAQGFATRFGGDEFAAALPGVAKDEAVRIADNIREAIRAHVFQRNGITVHPGISLGVASLPGDATDAEGLFRAADQAMYRAKRGGKNRVAI</sequence>
<dbReference type="InterPro" id="IPR000253">
    <property type="entry name" value="FHA_dom"/>
</dbReference>
<dbReference type="EC" id="2.7.7.65" evidence="1"/>
<dbReference type="SMART" id="SM00240">
    <property type="entry name" value="FHA"/>
    <property type="match status" value="1"/>
</dbReference>
<dbReference type="CDD" id="cd01949">
    <property type="entry name" value="GGDEF"/>
    <property type="match status" value="1"/>
</dbReference>
<evidence type="ECO:0000259" key="4">
    <source>
        <dbReference type="PROSITE" id="PS50006"/>
    </source>
</evidence>
<dbReference type="Gene3D" id="3.30.70.270">
    <property type="match status" value="1"/>
</dbReference>
<dbReference type="SMART" id="SM00267">
    <property type="entry name" value="GGDEF"/>
    <property type="match status" value="1"/>
</dbReference>
<feature type="region of interest" description="Disordered" evidence="3">
    <location>
        <begin position="1"/>
        <end position="26"/>
    </location>
</feature>
<dbReference type="Pfam" id="PF00498">
    <property type="entry name" value="FHA"/>
    <property type="match status" value="1"/>
</dbReference>
<dbReference type="Proteomes" id="UP001379533">
    <property type="component" value="Chromosome"/>
</dbReference>
<evidence type="ECO:0000259" key="5">
    <source>
        <dbReference type="PROSITE" id="PS50887"/>
    </source>
</evidence>